<protein>
    <submittedName>
        <fullName evidence="1">Uncharacterized protein</fullName>
    </submittedName>
</protein>
<dbReference type="AlphaFoldDB" id="A0A327TAC3"/>
<evidence type="ECO:0000313" key="2">
    <source>
        <dbReference type="Proteomes" id="UP000249754"/>
    </source>
</evidence>
<organism evidence="1 2">
    <name type="scientific">Pedobacter cryoconitis</name>
    <dbReference type="NCBI Taxonomy" id="188932"/>
    <lineage>
        <taxon>Bacteria</taxon>
        <taxon>Pseudomonadati</taxon>
        <taxon>Bacteroidota</taxon>
        <taxon>Sphingobacteriia</taxon>
        <taxon>Sphingobacteriales</taxon>
        <taxon>Sphingobacteriaceae</taxon>
        <taxon>Pedobacter</taxon>
    </lineage>
</organism>
<accession>A0A327TAC3</accession>
<dbReference type="Proteomes" id="UP000249754">
    <property type="component" value="Unassembled WGS sequence"/>
</dbReference>
<name>A0A327TAC3_9SPHI</name>
<comment type="caution">
    <text evidence="1">The sequence shown here is derived from an EMBL/GenBank/DDBJ whole genome shotgun (WGS) entry which is preliminary data.</text>
</comment>
<reference evidence="1 2" key="1">
    <citation type="submission" date="2018-06" db="EMBL/GenBank/DDBJ databases">
        <title>Genomic Encyclopedia of Archaeal and Bacterial Type Strains, Phase II (KMG-II): from individual species to whole genera.</title>
        <authorList>
            <person name="Goeker M."/>
        </authorList>
    </citation>
    <scope>NUCLEOTIDE SEQUENCE [LARGE SCALE GENOMIC DNA]</scope>
    <source>
        <strain evidence="1 2">DSM 14825</strain>
    </source>
</reference>
<proteinExistence type="predicted"/>
<gene>
    <name evidence="1" type="ORF">LY11_00432</name>
</gene>
<dbReference type="RefSeq" id="WP_111632066.1">
    <property type="nucleotide sequence ID" value="NZ_QLLR01000001.1"/>
</dbReference>
<sequence>MDDQTEKNRVIKYTCLKALVATLLISKVLACKQPESKTVNTRQDVTTAKLSANDQVIIYIDSIASKFDDQRFSAARLKVLTDSFSRYFPLSFYKSGEAIPDSSITAELSISPAADQNDLVSLSIPENIGTKLSFKELIAHFGPVTPRDTLFPAPKMPFPVIIELKNHFPHQKKHVYLNIQASDSPESLTNQISSIKIVRSK</sequence>
<evidence type="ECO:0000313" key="1">
    <source>
        <dbReference type="EMBL" id="RAJ37355.1"/>
    </source>
</evidence>
<dbReference type="OrthoDB" id="759129at2"/>
<dbReference type="EMBL" id="QLLR01000001">
    <property type="protein sequence ID" value="RAJ37355.1"/>
    <property type="molecule type" value="Genomic_DNA"/>
</dbReference>